<evidence type="ECO:0000313" key="3">
    <source>
        <dbReference type="EMBL" id="MFD1787990.1"/>
    </source>
</evidence>
<dbReference type="InterPro" id="IPR001633">
    <property type="entry name" value="EAL_dom"/>
</dbReference>
<keyword evidence="4" id="KW-1185">Reference proteome</keyword>
<dbReference type="SMART" id="SM01080">
    <property type="entry name" value="CHASE2"/>
    <property type="match status" value="1"/>
</dbReference>
<dbReference type="RefSeq" id="WP_380940344.1">
    <property type="nucleotide sequence ID" value="NZ_JBHUFC010000003.1"/>
</dbReference>
<reference evidence="4" key="1">
    <citation type="journal article" date="2019" name="Int. J. Syst. Evol. Microbiol.">
        <title>The Global Catalogue of Microorganisms (GCM) 10K type strain sequencing project: providing services to taxonomists for standard genome sequencing and annotation.</title>
        <authorList>
            <consortium name="The Broad Institute Genomics Platform"/>
            <consortium name="The Broad Institute Genome Sequencing Center for Infectious Disease"/>
            <person name="Wu L."/>
            <person name="Ma J."/>
        </authorList>
    </citation>
    <scope>NUCLEOTIDE SEQUENCE [LARGE SCALE GENOMIC DNA]</scope>
    <source>
        <strain evidence="4">Q85</strain>
    </source>
</reference>
<keyword evidence="1" id="KW-0472">Membrane</keyword>
<name>A0ABW4NFD7_9SPHN</name>
<dbReference type="CDD" id="cd01948">
    <property type="entry name" value="EAL"/>
    <property type="match status" value="1"/>
</dbReference>
<feature type="transmembrane region" description="Helical" evidence="1">
    <location>
        <begin position="32"/>
        <end position="49"/>
    </location>
</feature>
<evidence type="ECO:0000313" key="4">
    <source>
        <dbReference type="Proteomes" id="UP001597283"/>
    </source>
</evidence>
<proteinExistence type="predicted"/>
<dbReference type="InterPro" id="IPR007890">
    <property type="entry name" value="CHASE2"/>
</dbReference>
<dbReference type="Pfam" id="PF00563">
    <property type="entry name" value="EAL"/>
    <property type="match status" value="1"/>
</dbReference>
<dbReference type="SMART" id="SM00052">
    <property type="entry name" value="EAL"/>
    <property type="match status" value="1"/>
</dbReference>
<dbReference type="PANTHER" id="PTHR33121:SF79">
    <property type="entry name" value="CYCLIC DI-GMP PHOSPHODIESTERASE PDED-RELATED"/>
    <property type="match status" value="1"/>
</dbReference>
<gene>
    <name evidence="3" type="ORF">ACFSC3_10425</name>
</gene>
<dbReference type="InterPro" id="IPR050706">
    <property type="entry name" value="Cyclic-di-GMP_PDE-like"/>
</dbReference>
<accession>A0ABW4NFD7</accession>
<protein>
    <submittedName>
        <fullName evidence="3">EAL domain-containing protein</fullName>
    </submittedName>
</protein>
<dbReference type="PROSITE" id="PS50883">
    <property type="entry name" value="EAL"/>
    <property type="match status" value="1"/>
</dbReference>
<feature type="transmembrane region" description="Helical" evidence="1">
    <location>
        <begin position="289"/>
        <end position="307"/>
    </location>
</feature>
<dbReference type="InterPro" id="IPR035919">
    <property type="entry name" value="EAL_sf"/>
</dbReference>
<comment type="caution">
    <text evidence="3">The sequence shown here is derived from an EMBL/GenBank/DDBJ whole genome shotgun (WGS) entry which is preliminary data.</text>
</comment>
<sequence>MTIAPPTRLLTRLAHREGPDDVVARRRSGIKILFWSTLAAIVIGVLGLAEPIEGKLHEMRDRLRPQTPSGQIVAIGIDDRSLEEVGTWPWPRQRHVDLIERLNAAGVRRIFFDVSFATKSDRAQDAALATALKGAGNVYLAAMISRDPSTGEHHYKIPRAEFRAHTRVISVSTKANGSAAIPDMGYATRLGSLMAPTMSAALAGRKGSPDETFAIDYAISAWKVPYVSAADVLAGRVLDTNIRGKDVVIGAASAEMGDVYRAPGVGPINGMFIQIVAAETLLAGGFRQLGWIAPLLLGFAACATYLFARRRWVGRSAVILALAFAAFGPLVAEDRGLTFEIMPLLACISIGAGYGAWARFRSSYKVRGNINAVSGLPNLAALREETAADAVVVAARIRNFAEISSALPPEAERALVEQIVGRLALGARGARIYQGDEGIFVWTTTPEVAGPDQLDALHALFRSPALIDGKPIDLSMTLGIDADGTRTLANRIGATLVAADEAASEGLRWKAYDPAKLADAEWKLSLLGQLDSAIDSGEIWVAYQPQIELATGAICGAEALVRWSHPEKGQVSPMEFVLAAEQHNRIDKLTAFVLGDALRAAADFAAQGLAFDIAVNMSARLLEKPGLVAMVQNLLADSGLSAERLTLEVTESAAMDSGRASIRTLEEIGSLGINVSIDDYGTGFSTLEYFKKIPATEVKIDRSFVQSIDRSASDRVMVRSTIELAHSLGRSVVAEGVETPEILNELIALGCDKAQGYLIGRPMKLTDLANLMRDQPAVRAA</sequence>
<dbReference type="Proteomes" id="UP001597283">
    <property type="component" value="Unassembled WGS sequence"/>
</dbReference>
<organism evidence="3 4">
    <name type="scientific">Sphingomonas floccifaciens</name>
    <dbReference type="NCBI Taxonomy" id="1844115"/>
    <lineage>
        <taxon>Bacteria</taxon>
        <taxon>Pseudomonadati</taxon>
        <taxon>Pseudomonadota</taxon>
        <taxon>Alphaproteobacteria</taxon>
        <taxon>Sphingomonadales</taxon>
        <taxon>Sphingomonadaceae</taxon>
        <taxon>Sphingomonas</taxon>
    </lineage>
</organism>
<dbReference type="EMBL" id="JBHUFC010000003">
    <property type="protein sequence ID" value="MFD1787990.1"/>
    <property type="molecule type" value="Genomic_DNA"/>
</dbReference>
<dbReference type="Pfam" id="PF05226">
    <property type="entry name" value="CHASE2"/>
    <property type="match status" value="1"/>
</dbReference>
<keyword evidence="1" id="KW-1133">Transmembrane helix</keyword>
<evidence type="ECO:0000256" key="1">
    <source>
        <dbReference type="SAM" id="Phobius"/>
    </source>
</evidence>
<feature type="domain" description="EAL" evidence="2">
    <location>
        <begin position="523"/>
        <end position="776"/>
    </location>
</feature>
<evidence type="ECO:0000259" key="2">
    <source>
        <dbReference type="PROSITE" id="PS50883"/>
    </source>
</evidence>
<feature type="transmembrane region" description="Helical" evidence="1">
    <location>
        <begin position="312"/>
        <end position="331"/>
    </location>
</feature>
<keyword evidence="1" id="KW-0812">Transmembrane</keyword>
<feature type="transmembrane region" description="Helical" evidence="1">
    <location>
        <begin position="337"/>
        <end position="357"/>
    </location>
</feature>
<dbReference type="Gene3D" id="3.20.20.450">
    <property type="entry name" value="EAL domain"/>
    <property type="match status" value="1"/>
</dbReference>
<dbReference type="SUPFAM" id="SSF141868">
    <property type="entry name" value="EAL domain-like"/>
    <property type="match status" value="1"/>
</dbReference>
<dbReference type="PANTHER" id="PTHR33121">
    <property type="entry name" value="CYCLIC DI-GMP PHOSPHODIESTERASE PDEF"/>
    <property type="match status" value="1"/>
</dbReference>